<comment type="caution">
    <text evidence="1">The sequence shown here is derived from an EMBL/GenBank/DDBJ whole genome shotgun (WGS) entry which is preliminary data.</text>
</comment>
<organism evidence="1 2">
    <name type="scientific">Phanerochaete sordida</name>
    <dbReference type="NCBI Taxonomy" id="48140"/>
    <lineage>
        <taxon>Eukaryota</taxon>
        <taxon>Fungi</taxon>
        <taxon>Dikarya</taxon>
        <taxon>Basidiomycota</taxon>
        <taxon>Agaricomycotina</taxon>
        <taxon>Agaricomycetes</taxon>
        <taxon>Polyporales</taxon>
        <taxon>Phanerochaetaceae</taxon>
        <taxon>Phanerochaete</taxon>
    </lineage>
</organism>
<dbReference type="AlphaFoldDB" id="A0A9P3G9A2"/>
<name>A0A9P3G9A2_9APHY</name>
<accession>A0A9P3G9A2</accession>
<proteinExistence type="predicted"/>
<evidence type="ECO:0000313" key="2">
    <source>
        <dbReference type="Proteomes" id="UP000703269"/>
    </source>
</evidence>
<reference evidence="1 2" key="1">
    <citation type="submission" date="2021-08" db="EMBL/GenBank/DDBJ databases">
        <title>Draft Genome Sequence of Phanerochaete sordida strain YK-624.</title>
        <authorList>
            <person name="Mori T."/>
            <person name="Dohra H."/>
            <person name="Suzuki T."/>
            <person name="Kawagishi H."/>
            <person name="Hirai H."/>
        </authorList>
    </citation>
    <scope>NUCLEOTIDE SEQUENCE [LARGE SCALE GENOMIC DNA]</scope>
    <source>
        <strain evidence="1 2">YK-624</strain>
    </source>
</reference>
<gene>
    <name evidence="1" type="ORF">PsYK624_065550</name>
</gene>
<protein>
    <submittedName>
        <fullName evidence="1">Uncharacterized protein</fullName>
    </submittedName>
</protein>
<keyword evidence="2" id="KW-1185">Reference proteome</keyword>
<sequence>MSCSRTCARTFREPAEALVQSPARRRLCMWTLRWLAGRAEKKTSAVVGKVARIAKSRPDRLLRPDRADSSARPPMIARATLASLLQRGRTLPSPALLDPFHER</sequence>
<dbReference type="EMBL" id="BPQB01000016">
    <property type="protein sequence ID" value="GJE90422.1"/>
    <property type="molecule type" value="Genomic_DNA"/>
</dbReference>
<dbReference type="Proteomes" id="UP000703269">
    <property type="component" value="Unassembled WGS sequence"/>
</dbReference>
<evidence type="ECO:0000313" key="1">
    <source>
        <dbReference type="EMBL" id="GJE90422.1"/>
    </source>
</evidence>